<comment type="caution">
    <text evidence="1">The sequence shown here is derived from an EMBL/GenBank/DDBJ whole genome shotgun (WGS) entry which is preliminary data.</text>
</comment>
<dbReference type="EMBL" id="BKCJ010186180">
    <property type="protein sequence ID" value="GEY52829.1"/>
    <property type="molecule type" value="Genomic_DNA"/>
</dbReference>
<protein>
    <submittedName>
        <fullName evidence="1">Zinc finger, RING/FYVE/PHD-type</fullName>
    </submittedName>
</protein>
<accession>A0A699HPH9</accession>
<proteinExistence type="predicted"/>
<name>A0A699HPH9_TANCI</name>
<dbReference type="PANTHER" id="PTHR36073:SF1">
    <property type="entry name" value="OS01G0962100 PROTEIN"/>
    <property type="match status" value="1"/>
</dbReference>
<organism evidence="1">
    <name type="scientific">Tanacetum cinerariifolium</name>
    <name type="common">Dalmatian daisy</name>
    <name type="synonym">Chrysanthemum cinerariifolium</name>
    <dbReference type="NCBI Taxonomy" id="118510"/>
    <lineage>
        <taxon>Eukaryota</taxon>
        <taxon>Viridiplantae</taxon>
        <taxon>Streptophyta</taxon>
        <taxon>Embryophyta</taxon>
        <taxon>Tracheophyta</taxon>
        <taxon>Spermatophyta</taxon>
        <taxon>Magnoliopsida</taxon>
        <taxon>eudicotyledons</taxon>
        <taxon>Gunneridae</taxon>
        <taxon>Pentapetalae</taxon>
        <taxon>asterids</taxon>
        <taxon>campanulids</taxon>
        <taxon>Asterales</taxon>
        <taxon>Asteraceae</taxon>
        <taxon>Asteroideae</taxon>
        <taxon>Anthemideae</taxon>
        <taxon>Anthemidinae</taxon>
        <taxon>Tanacetum</taxon>
    </lineage>
</organism>
<sequence length="185" mass="21068">MVTSYLLSLKFVARFKDEKLQLKEVHKKSQWDIDTQVGAGNGYDYGQNLTDAKVSNPKDEVSLWRFDHFKVTDILMHKDRKFDAHDYVKNDGATLMHQIILFDNVLGVQREVAFSQSLFSAVLSLLVGMIIWEAQEPCMPLVTALLIVVGMSLRSVVQFFSTIKNKLASRFLLEHGNALEEIVFS</sequence>
<dbReference type="AlphaFoldDB" id="A0A699HPH9"/>
<reference evidence="1" key="1">
    <citation type="journal article" date="2019" name="Sci. Rep.">
        <title>Draft genome of Tanacetum cinerariifolium, the natural source of mosquito coil.</title>
        <authorList>
            <person name="Yamashiro T."/>
            <person name="Shiraishi A."/>
            <person name="Satake H."/>
            <person name="Nakayama K."/>
        </authorList>
    </citation>
    <scope>NUCLEOTIDE SEQUENCE</scope>
</reference>
<gene>
    <name evidence="1" type="ORF">Tci_424803</name>
</gene>
<dbReference type="PANTHER" id="PTHR36073">
    <property type="match status" value="1"/>
</dbReference>
<evidence type="ECO:0000313" key="1">
    <source>
        <dbReference type="EMBL" id="GEY52829.1"/>
    </source>
</evidence>